<dbReference type="SUPFAM" id="SSF88659">
    <property type="entry name" value="Sigma3 and sigma4 domains of RNA polymerase sigma factors"/>
    <property type="match status" value="1"/>
</dbReference>
<accession>A0A556M9N8</accession>
<evidence type="ECO:0000259" key="5">
    <source>
        <dbReference type="Pfam" id="PF04542"/>
    </source>
</evidence>
<dbReference type="InterPro" id="IPR007627">
    <property type="entry name" value="RNA_pol_sigma70_r2"/>
</dbReference>
<dbReference type="InterPro" id="IPR036388">
    <property type="entry name" value="WH-like_DNA-bd_sf"/>
</dbReference>
<dbReference type="InterPro" id="IPR014327">
    <property type="entry name" value="RNA_pol_sigma70_bacteroid"/>
</dbReference>
<organism evidence="7 8">
    <name type="scientific">Mucilaginibacter corticis</name>
    <dbReference type="NCBI Taxonomy" id="2597670"/>
    <lineage>
        <taxon>Bacteria</taxon>
        <taxon>Pseudomonadati</taxon>
        <taxon>Bacteroidota</taxon>
        <taxon>Sphingobacteriia</taxon>
        <taxon>Sphingobacteriales</taxon>
        <taxon>Sphingobacteriaceae</taxon>
        <taxon>Mucilaginibacter</taxon>
    </lineage>
</organism>
<dbReference type="PANTHER" id="PTHR43133:SF46">
    <property type="entry name" value="RNA POLYMERASE SIGMA-70 FACTOR ECF SUBFAMILY"/>
    <property type="match status" value="1"/>
</dbReference>
<sequence>MRALNTYTDQELVALLKQDDQRALKEIFERYWDKLLAVALNRLNNLEEAEECVQDVLIKLWNLREKLELRYTLYTYLAAATRYRVLDLLDSQYRKQIKTVELTGQAEILTSNTLADSALLEKELTEKLEDAIQNLPEKCRIVYRMSREEGMANKQIAAELEISEKMVEAHMTRAIKGLSASLPAVILLIANIS</sequence>
<evidence type="ECO:0000256" key="3">
    <source>
        <dbReference type="ARBA" id="ARBA00023082"/>
    </source>
</evidence>
<evidence type="ECO:0000259" key="6">
    <source>
        <dbReference type="Pfam" id="PF08281"/>
    </source>
</evidence>
<keyword evidence="2" id="KW-0805">Transcription regulation</keyword>
<protein>
    <submittedName>
        <fullName evidence="7">RNA polymerase sigma-70 factor</fullName>
    </submittedName>
</protein>
<dbReference type="InterPro" id="IPR014284">
    <property type="entry name" value="RNA_pol_sigma-70_dom"/>
</dbReference>
<evidence type="ECO:0000313" key="7">
    <source>
        <dbReference type="EMBL" id="TSJ36581.1"/>
    </source>
</evidence>
<dbReference type="Gene3D" id="1.10.1740.10">
    <property type="match status" value="1"/>
</dbReference>
<dbReference type="Proteomes" id="UP000318733">
    <property type="component" value="Unassembled WGS sequence"/>
</dbReference>
<evidence type="ECO:0000256" key="2">
    <source>
        <dbReference type="ARBA" id="ARBA00023015"/>
    </source>
</evidence>
<reference evidence="7 8" key="1">
    <citation type="submission" date="2019-07" db="EMBL/GenBank/DDBJ databases">
        <authorList>
            <person name="Huq M.A."/>
        </authorList>
    </citation>
    <scope>NUCLEOTIDE SEQUENCE [LARGE SCALE GENOMIC DNA]</scope>
    <source>
        <strain evidence="7 8">MAH-19</strain>
    </source>
</reference>
<dbReference type="InterPro" id="IPR013325">
    <property type="entry name" value="RNA_pol_sigma_r2"/>
</dbReference>
<gene>
    <name evidence="7" type="ORF">FO440_22395</name>
</gene>
<dbReference type="GO" id="GO:0003677">
    <property type="term" value="F:DNA binding"/>
    <property type="evidence" value="ECO:0007669"/>
    <property type="project" value="InterPro"/>
</dbReference>
<dbReference type="Pfam" id="PF04542">
    <property type="entry name" value="Sigma70_r2"/>
    <property type="match status" value="1"/>
</dbReference>
<dbReference type="AlphaFoldDB" id="A0A556M9N8"/>
<dbReference type="InterPro" id="IPR039425">
    <property type="entry name" value="RNA_pol_sigma-70-like"/>
</dbReference>
<proteinExistence type="inferred from homology"/>
<dbReference type="Gene3D" id="1.10.10.10">
    <property type="entry name" value="Winged helix-like DNA-binding domain superfamily/Winged helix DNA-binding domain"/>
    <property type="match status" value="1"/>
</dbReference>
<evidence type="ECO:0000256" key="1">
    <source>
        <dbReference type="ARBA" id="ARBA00010641"/>
    </source>
</evidence>
<feature type="domain" description="RNA polymerase sigma factor 70 region 4 type 2" evidence="6">
    <location>
        <begin position="126"/>
        <end position="176"/>
    </location>
</feature>
<keyword evidence="8" id="KW-1185">Reference proteome</keyword>
<keyword evidence="4" id="KW-0804">Transcription</keyword>
<dbReference type="NCBIfam" id="TIGR02985">
    <property type="entry name" value="Sig70_bacteroi1"/>
    <property type="match status" value="1"/>
</dbReference>
<dbReference type="GO" id="GO:0016987">
    <property type="term" value="F:sigma factor activity"/>
    <property type="evidence" value="ECO:0007669"/>
    <property type="project" value="UniProtKB-KW"/>
</dbReference>
<dbReference type="InterPro" id="IPR013249">
    <property type="entry name" value="RNA_pol_sigma70_r4_t2"/>
</dbReference>
<dbReference type="NCBIfam" id="TIGR02937">
    <property type="entry name" value="sigma70-ECF"/>
    <property type="match status" value="1"/>
</dbReference>
<comment type="similarity">
    <text evidence="1">Belongs to the sigma-70 factor family. ECF subfamily.</text>
</comment>
<name>A0A556M9N8_9SPHI</name>
<dbReference type="PANTHER" id="PTHR43133">
    <property type="entry name" value="RNA POLYMERASE ECF-TYPE SIGMA FACTO"/>
    <property type="match status" value="1"/>
</dbReference>
<dbReference type="SUPFAM" id="SSF88946">
    <property type="entry name" value="Sigma2 domain of RNA polymerase sigma factors"/>
    <property type="match status" value="1"/>
</dbReference>
<dbReference type="RefSeq" id="WP_144250548.1">
    <property type="nucleotide sequence ID" value="NZ_VLPK01000006.1"/>
</dbReference>
<dbReference type="InterPro" id="IPR013324">
    <property type="entry name" value="RNA_pol_sigma_r3/r4-like"/>
</dbReference>
<comment type="caution">
    <text evidence="7">The sequence shown here is derived from an EMBL/GenBank/DDBJ whole genome shotgun (WGS) entry which is preliminary data.</text>
</comment>
<dbReference type="Pfam" id="PF08281">
    <property type="entry name" value="Sigma70_r4_2"/>
    <property type="match status" value="1"/>
</dbReference>
<dbReference type="EMBL" id="VLPK01000006">
    <property type="protein sequence ID" value="TSJ36581.1"/>
    <property type="molecule type" value="Genomic_DNA"/>
</dbReference>
<evidence type="ECO:0000256" key="4">
    <source>
        <dbReference type="ARBA" id="ARBA00023163"/>
    </source>
</evidence>
<dbReference type="GO" id="GO:0006352">
    <property type="term" value="P:DNA-templated transcription initiation"/>
    <property type="evidence" value="ECO:0007669"/>
    <property type="project" value="InterPro"/>
</dbReference>
<keyword evidence="3" id="KW-0731">Sigma factor</keyword>
<evidence type="ECO:0000313" key="8">
    <source>
        <dbReference type="Proteomes" id="UP000318733"/>
    </source>
</evidence>
<dbReference type="OrthoDB" id="1097528at2"/>
<feature type="domain" description="RNA polymerase sigma-70 region 2" evidence="5">
    <location>
        <begin position="28"/>
        <end position="93"/>
    </location>
</feature>